<dbReference type="RefSeq" id="WP_377094329.1">
    <property type="nucleotide sequence ID" value="NZ_JBHSJM010000001.1"/>
</dbReference>
<comment type="caution">
    <text evidence="9">The sequence shown here is derived from an EMBL/GenBank/DDBJ whole genome shotgun (WGS) entry which is preliminary data.</text>
</comment>
<accession>A0ABW5E2X3</accession>
<evidence type="ECO:0000313" key="9">
    <source>
        <dbReference type="EMBL" id="MFD2276328.1"/>
    </source>
</evidence>
<organism evidence="9 10">
    <name type="scientific">Rubritalea spongiae</name>
    <dbReference type="NCBI Taxonomy" id="430797"/>
    <lineage>
        <taxon>Bacteria</taxon>
        <taxon>Pseudomonadati</taxon>
        <taxon>Verrucomicrobiota</taxon>
        <taxon>Verrucomicrobiia</taxon>
        <taxon>Verrucomicrobiales</taxon>
        <taxon>Rubritaleaceae</taxon>
        <taxon>Rubritalea</taxon>
    </lineage>
</organism>
<comment type="similarity">
    <text evidence="2">Belongs to the glycosyl hydrolase 20 family.</text>
</comment>
<keyword evidence="4" id="KW-0378">Hydrolase</keyword>
<evidence type="ECO:0000259" key="7">
    <source>
        <dbReference type="Pfam" id="PF00728"/>
    </source>
</evidence>
<evidence type="ECO:0000256" key="3">
    <source>
        <dbReference type="ARBA" id="ARBA00012663"/>
    </source>
</evidence>
<keyword evidence="10" id="KW-1185">Reference proteome</keyword>
<evidence type="ECO:0000313" key="10">
    <source>
        <dbReference type="Proteomes" id="UP001597297"/>
    </source>
</evidence>
<dbReference type="Pfam" id="PF00728">
    <property type="entry name" value="Glyco_hydro_20"/>
    <property type="match status" value="1"/>
</dbReference>
<dbReference type="Gene3D" id="2.60.120.260">
    <property type="entry name" value="Galactose-binding domain-like"/>
    <property type="match status" value="1"/>
</dbReference>
<dbReference type="PANTHER" id="PTHR22600:SF57">
    <property type="entry name" value="BETA-N-ACETYLHEXOSAMINIDASE"/>
    <property type="match status" value="1"/>
</dbReference>
<evidence type="ECO:0000256" key="6">
    <source>
        <dbReference type="SAM" id="SignalP"/>
    </source>
</evidence>
<feature type="signal peptide" evidence="6">
    <location>
        <begin position="1"/>
        <end position="17"/>
    </location>
</feature>
<dbReference type="InterPro" id="IPR017853">
    <property type="entry name" value="GH"/>
</dbReference>
<dbReference type="SUPFAM" id="SSF55545">
    <property type="entry name" value="beta-N-acetylhexosaminidase-like domain"/>
    <property type="match status" value="1"/>
</dbReference>
<gene>
    <name evidence="9" type="ORF">ACFSQZ_07600</name>
</gene>
<reference evidence="10" key="1">
    <citation type="journal article" date="2019" name="Int. J. Syst. Evol. Microbiol.">
        <title>The Global Catalogue of Microorganisms (GCM) 10K type strain sequencing project: providing services to taxonomists for standard genome sequencing and annotation.</title>
        <authorList>
            <consortium name="The Broad Institute Genomics Platform"/>
            <consortium name="The Broad Institute Genome Sequencing Center for Infectious Disease"/>
            <person name="Wu L."/>
            <person name="Ma J."/>
        </authorList>
    </citation>
    <scope>NUCLEOTIDE SEQUENCE [LARGE SCALE GENOMIC DNA]</scope>
    <source>
        <strain evidence="10">JCM 16545</strain>
    </source>
</reference>
<dbReference type="Pfam" id="PF02838">
    <property type="entry name" value="Glyco_hydro_20b"/>
    <property type="match status" value="1"/>
</dbReference>
<keyword evidence="5" id="KW-0326">Glycosidase</keyword>
<dbReference type="InterPro" id="IPR015883">
    <property type="entry name" value="Glyco_hydro_20_cat"/>
</dbReference>
<feature type="domain" description="Glycoside hydrolase family 20 catalytic" evidence="7">
    <location>
        <begin position="147"/>
        <end position="499"/>
    </location>
</feature>
<dbReference type="Proteomes" id="UP001597297">
    <property type="component" value="Unassembled WGS sequence"/>
</dbReference>
<dbReference type="InterPro" id="IPR015882">
    <property type="entry name" value="HEX_bac_N"/>
</dbReference>
<name>A0ABW5E2X3_9BACT</name>
<comment type="catalytic activity">
    <reaction evidence="1">
        <text>Hydrolysis of terminal non-reducing N-acetyl-D-hexosamine residues in N-acetyl-beta-D-hexosaminides.</text>
        <dbReference type="EC" id="3.2.1.52"/>
    </reaction>
</comment>
<dbReference type="Gene3D" id="3.20.20.80">
    <property type="entry name" value="Glycosidases"/>
    <property type="match status" value="1"/>
</dbReference>
<proteinExistence type="inferred from homology"/>
<dbReference type="CDD" id="cd06563">
    <property type="entry name" value="GH20_chitobiase-like"/>
    <property type="match status" value="1"/>
</dbReference>
<dbReference type="Gene3D" id="3.30.379.10">
    <property type="entry name" value="Chitobiase/beta-hexosaminidase domain 2-like"/>
    <property type="match status" value="1"/>
</dbReference>
<evidence type="ECO:0000256" key="1">
    <source>
        <dbReference type="ARBA" id="ARBA00001231"/>
    </source>
</evidence>
<keyword evidence="6" id="KW-0732">Signal</keyword>
<dbReference type="PANTHER" id="PTHR22600">
    <property type="entry name" value="BETA-HEXOSAMINIDASE"/>
    <property type="match status" value="1"/>
</dbReference>
<feature type="domain" description="Beta-hexosaminidase bacterial type N-terminal" evidence="8">
    <location>
        <begin position="21"/>
        <end position="143"/>
    </location>
</feature>
<dbReference type="InterPro" id="IPR025705">
    <property type="entry name" value="Beta_hexosaminidase_sua/sub"/>
</dbReference>
<evidence type="ECO:0000259" key="8">
    <source>
        <dbReference type="Pfam" id="PF02838"/>
    </source>
</evidence>
<dbReference type="SUPFAM" id="SSF51445">
    <property type="entry name" value="(Trans)glycosidases"/>
    <property type="match status" value="1"/>
</dbReference>
<evidence type="ECO:0000256" key="4">
    <source>
        <dbReference type="ARBA" id="ARBA00022801"/>
    </source>
</evidence>
<dbReference type="EMBL" id="JBHUJC010000020">
    <property type="protein sequence ID" value="MFD2276328.1"/>
    <property type="molecule type" value="Genomic_DNA"/>
</dbReference>
<dbReference type="InterPro" id="IPR029018">
    <property type="entry name" value="Hex-like_dom2"/>
</dbReference>
<evidence type="ECO:0000256" key="5">
    <source>
        <dbReference type="ARBA" id="ARBA00023295"/>
    </source>
</evidence>
<dbReference type="EC" id="3.2.1.52" evidence="3"/>
<dbReference type="PRINTS" id="PR00738">
    <property type="entry name" value="GLHYDRLASE20"/>
</dbReference>
<feature type="chain" id="PRO_5046833751" description="beta-N-acetylhexosaminidase" evidence="6">
    <location>
        <begin position="18"/>
        <end position="661"/>
    </location>
</feature>
<protein>
    <recommendedName>
        <fullName evidence="3">beta-N-acetylhexosaminidase</fullName>
        <ecNumber evidence="3">3.2.1.52</ecNumber>
    </recommendedName>
</protein>
<sequence>MKYFLSALILMVAPILADSLPIIPKPVQVERNEGSYQLQENLAIRYQSELKREAEILAHGIENTTGIKAKLVDSKLRIALQRPIELKLLAHGDTQEAYNLQVKPSGIRITGSDSAGAFYGIQSLLQLIPLDGTKTIPACSIHDSPRFRWRGMHLDVAHHMFPAKDIKKWIDWLAFHKINTFHWHLTDDQGWRIEIKQFPKLTEVGAYRNSTPPYLDRWGSDNTRYGGFYTQKEIKEIVAYAADRHITVIPEISMPSHVAAALAAYPELGNKDIKDYSPKVHTVWSDSHDGLSPTEPTFQWIDKLIGEVCTLFPSPYIHIGGYDSPITQWKKSKQAQSVIKREGLQNEKELQTYFFNRVSEILSKHQRKLIGGDALTDGQIPANATIMLSRNSTQASNTLEMGHDLILASSAHTNFDHYQNDPAIELSKGSSYECVGGYRPLASVYNFNPIPEPFRGSEKTKHILGCQAQLWTQYMKTWDKVEYQTFPRIAAFSEVVWSPQTTRNYPDFLKRLKPTLARYAKSGINYFDPFNPGTLKTRKGATVETNLPYHRDIPEYAIIGNNRFAFQSKRPAKKGDHFTVHLKQTTKGPITVTTGGKGRKSGSALASGTLEVSSDSQNWTQIAQFENGKATGEAPDGTKHIKITVTADQKKWLTIEEIHFQ</sequence>
<evidence type="ECO:0000256" key="2">
    <source>
        <dbReference type="ARBA" id="ARBA00006285"/>
    </source>
</evidence>